<reference evidence="2 3" key="1">
    <citation type="submission" date="2016-09" db="EMBL/GenBank/DDBJ databases">
        <title>Genome-resolved meta-omics ties microbial dynamics to process performance in biotechnology for thiocyanate degradation.</title>
        <authorList>
            <person name="Kantor R.S."/>
            <person name="Huddy R.J."/>
            <person name="Iyer R."/>
            <person name="Thomas B.C."/>
            <person name="Brown C.T."/>
            <person name="Anantharaman K."/>
            <person name="Tringe S."/>
            <person name="Hettich R.L."/>
            <person name="Harrison S.T."/>
            <person name="Banfield J.F."/>
        </authorList>
    </citation>
    <scope>NUCLEOTIDE SEQUENCE [LARGE SCALE GENOMIC DNA]</scope>
    <source>
        <strain evidence="2">59-99</strain>
    </source>
</reference>
<protein>
    <submittedName>
        <fullName evidence="2">Uncharacterized protein</fullName>
    </submittedName>
</protein>
<proteinExistence type="predicted"/>
<organism evidence="2 3">
    <name type="scientific">Candidatus Kapaibacterium thiocyanatum</name>
    <dbReference type="NCBI Taxonomy" id="1895771"/>
    <lineage>
        <taxon>Bacteria</taxon>
        <taxon>Pseudomonadati</taxon>
        <taxon>Candidatus Kapaibacteriota</taxon>
        <taxon>Candidatus Kapaibacteriia</taxon>
        <taxon>Candidatus Kapaibacteriales</taxon>
        <taxon>Candidatus Kapaibacteriaceae</taxon>
        <taxon>Candidatus Kapaibacterium</taxon>
    </lineage>
</organism>
<evidence type="ECO:0000313" key="3">
    <source>
        <dbReference type="Proteomes" id="UP000184233"/>
    </source>
</evidence>
<feature type="transmembrane region" description="Helical" evidence="1">
    <location>
        <begin position="12"/>
        <end position="32"/>
    </location>
</feature>
<sequence length="68" mass="8361">MSSERPQNRYVIPVLTAVFIVVVMILIMNGGMCERYERRMQRQEMMRHYYDSVRRESQLERLKHQKKN</sequence>
<dbReference type="AlphaFoldDB" id="A0A1M3L1Y0"/>
<comment type="caution">
    <text evidence="2">The sequence shown here is derived from an EMBL/GenBank/DDBJ whole genome shotgun (WGS) entry which is preliminary data.</text>
</comment>
<dbReference type="STRING" id="1895771.BGO89_02155"/>
<evidence type="ECO:0000313" key="2">
    <source>
        <dbReference type="EMBL" id="OJX59244.1"/>
    </source>
</evidence>
<dbReference type="Proteomes" id="UP000184233">
    <property type="component" value="Unassembled WGS sequence"/>
</dbReference>
<name>A0A1M3L1Y0_9BACT</name>
<gene>
    <name evidence="2" type="ORF">BGO89_02155</name>
</gene>
<keyword evidence="1" id="KW-0812">Transmembrane</keyword>
<keyword evidence="1" id="KW-0472">Membrane</keyword>
<dbReference type="EMBL" id="MKVH01000013">
    <property type="protein sequence ID" value="OJX59244.1"/>
    <property type="molecule type" value="Genomic_DNA"/>
</dbReference>
<evidence type="ECO:0000256" key="1">
    <source>
        <dbReference type="SAM" id="Phobius"/>
    </source>
</evidence>
<accession>A0A1M3L1Y0</accession>
<keyword evidence="1" id="KW-1133">Transmembrane helix</keyword>